<dbReference type="EC" id="7.1.1.-" evidence="4"/>
<dbReference type="GO" id="GO:0016651">
    <property type="term" value="F:oxidoreductase activity, acting on NAD(P)H"/>
    <property type="evidence" value="ECO:0007669"/>
    <property type="project" value="InterPro"/>
</dbReference>
<evidence type="ECO:0000259" key="5">
    <source>
        <dbReference type="Pfam" id="PF00329"/>
    </source>
</evidence>
<dbReference type="EMBL" id="MHFR01000005">
    <property type="protein sequence ID" value="OGW99485.1"/>
    <property type="molecule type" value="Genomic_DNA"/>
</dbReference>
<dbReference type="Proteomes" id="UP000178187">
    <property type="component" value="Unassembled WGS sequence"/>
</dbReference>
<name>A0A1G1L2V7_9BACT</name>
<keyword evidence="3" id="KW-0520">NAD</keyword>
<dbReference type="Gene3D" id="3.30.460.80">
    <property type="entry name" value="NADH:ubiquinone oxidoreductase, 30kDa subunit"/>
    <property type="match status" value="1"/>
</dbReference>
<keyword evidence="4" id="KW-0874">Quinone</keyword>
<evidence type="ECO:0000313" key="7">
    <source>
        <dbReference type="Proteomes" id="UP000178187"/>
    </source>
</evidence>
<dbReference type="SUPFAM" id="SSF143243">
    <property type="entry name" value="Nqo5-like"/>
    <property type="match status" value="1"/>
</dbReference>
<protein>
    <recommendedName>
        <fullName evidence="4">NADH-quinone oxidoreductase</fullName>
        <ecNumber evidence="4">7.1.1.-</ecNumber>
    </recommendedName>
</protein>
<reference evidence="6 7" key="1">
    <citation type="journal article" date="2016" name="Nat. Commun.">
        <title>Thousands of microbial genomes shed light on interconnected biogeochemical processes in an aquifer system.</title>
        <authorList>
            <person name="Anantharaman K."/>
            <person name="Brown C.T."/>
            <person name="Hug L.A."/>
            <person name="Sharon I."/>
            <person name="Castelle C.J."/>
            <person name="Probst A.J."/>
            <person name="Thomas B.C."/>
            <person name="Singh A."/>
            <person name="Wilkins M.J."/>
            <person name="Karaoz U."/>
            <person name="Brodie E.L."/>
            <person name="Williams K.H."/>
            <person name="Hubbard S.S."/>
            <person name="Banfield J.F."/>
        </authorList>
    </citation>
    <scope>NUCLEOTIDE SEQUENCE [LARGE SCALE GENOMIC DNA]</scope>
</reference>
<evidence type="ECO:0000313" key="6">
    <source>
        <dbReference type="EMBL" id="OGW99485.1"/>
    </source>
</evidence>
<dbReference type="PANTHER" id="PTHR10884:SF14">
    <property type="entry name" value="NADH DEHYDROGENASE [UBIQUINONE] IRON-SULFUR PROTEIN 3, MITOCHONDRIAL"/>
    <property type="match status" value="1"/>
</dbReference>
<dbReference type="AlphaFoldDB" id="A0A1G1L2V7"/>
<evidence type="ECO:0000256" key="1">
    <source>
        <dbReference type="ARBA" id="ARBA00007569"/>
    </source>
</evidence>
<feature type="domain" description="NADH:ubiquinone oxidoreductase 30kDa subunit" evidence="5">
    <location>
        <begin position="31"/>
        <end position="145"/>
    </location>
</feature>
<proteinExistence type="inferred from homology"/>
<dbReference type="PROSITE" id="PS00542">
    <property type="entry name" value="COMPLEX1_30K"/>
    <property type="match status" value="1"/>
</dbReference>
<accession>A0A1G1L2V7</accession>
<keyword evidence="3" id="KW-1278">Translocase</keyword>
<dbReference type="GO" id="GO:0008137">
    <property type="term" value="F:NADH dehydrogenase (ubiquinone) activity"/>
    <property type="evidence" value="ECO:0007669"/>
    <property type="project" value="InterPro"/>
</dbReference>
<dbReference type="PANTHER" id="PTHR10884">
    <property type="entry name" value="NADH DEHYDROGENASE UBIQUINONE IRON-SULFUR PROTEIN 3"/>
    <property type="match status" value="1"/>
</dbReference>
<sequence length="157" mass="18518">MRKEEILKSLQERFGADLVEIVDKSAKRVYIEIKPEALVKISLYIFKDLGARFNIASGMDTPHDMEILYHFTIERINLIISLRVKLPKEKPEIDSLAPHFEAANWIEREMQELLGIKFNGHPDMRRLLLPDEWPEGVYPLRRDYEEWDKTAIRDRGV</sequence>
<evidence type="ECO:0000256" key="2">
    <source>
        <dbReference type="ARBA" id="ARBA00022448"/>
    </source>
</evidence>
<evidence type="ECO:0000256" key="3">
    <source>
        <dbReference type="RuleBase" id="RU003456"/>
    </source>
</evidence>
<organism evidence="6 7">
    <name type="scientific">Candidatus Danuiimicrobium aquiferis</name>
    <dbReference type="NCBI Taxonomy" id="1801832"/>
    <lineage>
        <taxon>Bacteria</taxon>
        <taxon>Pseudomonadati</taxon>
        <taxon>Candidatus Omnitrophota</taxon>
        <taxon>Candidatus Danuiimicrobium</taxon>
    </lineage>
</organism>
<comment type="caution">
    <text evidence="6">The sequence shown here is derived from an EMBL/GenBank/DDBJ whole genome shotgun (WGS) entry which is preliminary data.</text>
</comment>
<comment type="catalytic activity">
    <reaction evidence="4">
        <text>a quinone + NADH + 5 H(+)(in) = a quinol + NAD(+) + 4 H(+)(out)</text>
        <dbReference type="Rhea" id="RHEA:57888"/>
        <dbReference type="ChEBI" id="CHEBI:15378"/>
        <dbReference type="ChEBI" id="CHEBI:24646"/>
        <dbReference type="ChEBI" id="CHEBI:57540"/>
        <dbReference type="ChEBI" id="CHEBI:57945"/>
        <dbReference type="ChEBI" id="CHEBI:132124"/>
    </reaction>
</comment>
<dbReference type="InterPro" id="IPR001268">
    <property type="entry name" value="NADH_UbQ_OxRdtase_30kDa_su"/>
</dbReference>
<comment type="function">
    <text evidence="4">NDH-1 shuttles electrons from NADH, via FMN and iron-sulfur (Fe-S) centers, to quinones in the respiratory chain.</text>
</comment>
<evidence type="ECO:0000256" key="4">
    <source>
        <dbReference type="RuleBase" id="RU003582"/>
    </source>
</evidence>
<keyword evidence="2 3" id="KW-0813">Transport</keyword>
<dbReference type="InterPro" id="IPR037232">
    <property type="entry name" value="NADH_quin_OxRdtase_su_C/D-like"/>
</dbReference>
<dbReference type="GO" id="GO:0048038">
    <property type="term" value="F:quinone binding"/>
    <property type="evidence" value="ECO:0007669"/>
    <property type="project" value="UniProtKB-KW"/>
</dbReference>
<comment type="similarity">
    <text evidence="1 3">Belongs to the complex I 30 kDa subunit family.</text>
</comment>
<dbReference type="InterPro" id="IPR020396">
    <property type="entry name" value="NADH_UbQ_OxRdtase_CS"/>
</dbReference>
<gene>
    <name evidence="6" type="ORF">A3G33_01025</name>
</gene>
<dbReference type="Pfam" id="PF00329">
    <property type="entry name" value="Complex1_30kDa"/>
    <property type="match status" value="1"/>
</dbReference>